<dbReference type="GO" id="GO:0016279">
    <property type="term" value="F:protein-lysine N-methyltransferase activity"/>
    <property type="evidence" value="ECO:0007669"/>
    <property type="project" value="TreeGrafter"/>
</dbReference>
<protein>
    <submittedName>
        <fullName evidence="2">WGS project CAEQ00000000 data, annotated contig 634</fullName>
    </submittedName>
</protein>
<dbReference type="SUPFAM" id="SSF82199">
    <property type="entry name" value="SET domain"/>
    <property type="match status" value="1"/>
</dbReference>
<dbReference type="VEuPathDB" id="TriTrypDB:TcIL3000_0_16410"/>
<evidence type="ECO:0000259" key="1">
    <source>
        <dbReference type="Pfam" id="PF00856"/>
    </source>
</evidence>
<evidence type="ECO:0000313" key="3">
    <source>
        <dbReference type="Proteomes" id="UP000000702"/>
    </source>
</evidence>
<feature type="domain" description="SET" evidence="1">
    <location>
        <begin position="63"/>
        <end position="291"/>
    </location>
</feature>
<dbReference type="PANTHER" id="PTHR13271">
    <property type="entry name" value="UNCHARACTERIZED PUTATIVE METHYLTRANSFERASE"/>
    <property type="match status" value="1"/>
</dbReference>
<gene>
    <name evidence="2" type="ORF">TCIL3000_0_16410</name>
</gene>
<dbReference type="OMA" id="PHFAAKS"/>
<dbReference type="PANTHER" id="PTHR13271:SF151">
    <property type="entry name" value="SET DOMAIN-CONTAINING PROTEIN 4"/>
    <property type="match status" value="1"/>
</dbReference>
<dbReference type="AlphaFoldDB" id="F9WHE3"/>
<evidence type="ECO:0000313" key="2">
    <source>
        <dbReference type="EMBL" id="CCD16736.1"/>
    </source>
</evidence>
<proteinExistence type="predicted"/>
<dbReference type="Pfam" id="PF00856">
    <property type="entry name" value="SET"/>
    <property type="match status" value="1"/>
</dbReference>
<dbReference type="InterPro" id="IPR001214">
    <property type="entry name" value="SET_dom"/>
</dbReference>
<sequence>MKFICVDTIPPRYVCANRGTYREVWPWLLSKRVPAARELARWVARRGGAVHCALQLRLHRGRGCCLVAKRPIRPGASLVSLPAPLTISASMQDNSVENVVNRLGPVEELAMTVARELHNPYSDHRPYVEFLHDVYNSNSADALTAGNALQDELDAMYMGNAVHVNGVHNAPFLSKGSLSSPSQRGEWIRIQHLRRRMEQSLPHFASKSAAWGLSMVLSRALRNADGGCITMYPIIDFSLHSFEPNATMRLTRPECGEDAGIGVRWHDNSQPCAHLIAQRPITAGMAVTVSYSTRPARSQEDVDYWRMKWGFVPN</sequence>
<dbReference type="CDD" id="cd10527">
    <property type="entry name" value="SET_LSMT"/>
    <property type="match status" value="1"/>
</dbReference>
<keyword evidence="3" id="KW-1185">Reference proteome</keyword>
<accession>F9WHE3</accession>
<dbReference type="InterPro" id="IPR046341">
    <property type="entry name" value="SET_dom_sf"/>
</dbReference>
<dbReference type="InterPro" id="IPR050600">
    <property type="entry name" value="SETD3_SETD6_MTase"/>
</dbReference>
<dbReference type="Proteomes" id="UP000000702">
    <property type="component" value="Unassembled WGS sequence"/>
</dbReference>
<name>F9WHE3_TRYCI</name>
<dbReference type="EMBL" id="CAEQ01002419">
    <property type="protein sequence ID" value="CCD16736.1"/>
    <property type="molecule type" value="Genomic_DNA"/>
</dbReference>
<reference evidence="3" key="1">
    <citation type="submission" date="2011-07" db="EMBL/GenBank/DDBJ databases">
        <title>Divergent evolution of antigenic variation in African trypanosomes.</title>
        <authorList>
            <person name="Jackson A.P."/>
            <person name="Berry A."/>
            <person name="Allison H.C."/>
            <person name="Burton P."/>
            <person name="Anderson J."/>
            <person name="Aslett M."/>
            <person name="Brown R."/>
            <person name="Corton N."/>
            <person name="Harris D."/>
            <person name="Hauser H."/>
            <person name="Gamble J."/>
            <person name="Gilderthorp R."/>
            <person name="McQuillan J."/>
            <person name="Quail M.A."/>
            <person name="Sanders M."/>
            <person name="Van Tonder A."/>
            <person name="Ginger M.L."/>
            <person name="Donelson J.E."/>
            <person name="Field M.C."/>
            <person name="Barry J.D."/>
            <person name="Berriman M."/>
            <person name="Hertz-Fowler C."/>
        </authorList>
    </citation>
    <scope>NUCLEOTIDE SEQUENCE [LARGE SCALE GENOMIC DNA]</scope>
    <source>
        <strain evidence="3">IL3000</strain>
    </source>
</reference>
<comment type="caution">
    <text evidence="2">The sequence shown here is derived from an EMBL/GenBank/DDBJ whole genome shotgun (WGS) entry which is preliminary data.</text>
</comment>
<dbReference type="Gene3D" id="3.90.1410.10">
    <property type="entry name" value="set domain protein methyltransferase, domain 1"/>
    <property type="match status" value="1"/>
</dbReference>
<reference evidence="2 3" key="2">
    <citation type="journal article" date="2012" name="Proc. Natl. Acad. Sci. U.S.A.">
        <title>Antigenic diversity is generated by distinct evolutionary mechanisms in African trypanosome species.</title>
        <authorList>
            <person name="Jackson A.P."/>
            <person name="Berry A."/>
            <person name="Aslett M."/>
            <person name="Allison H.C."/>
            <person name="Burton P."/>
            <person name="Vavrova-Anderson J."/>
            <person name="Brown R."/>
            <person name="Browne H."/>
            <person name="Corton N."/>
            <person name="Hauser H."/>
            <person name="Gamble J."/>
            <person name="Gilderthorp R."/>
            <person name="Marcello L."/>
            <person name="McQuillan J."/>
            <person name="Otto T.D."/>
            <person name="Quail M.A."/>
            <person name="Sanders M.J."/>
            <person name="van Tonder A."/>
            <person name="Ginger M.L."/>
            <person name="Field M.C."/>
            <person name="Barry J.D."/>
            <person name="Hertz-Fowler C."/>
            <person name="Berriman M."/>
        </authorList>
    </citation>
    <scope>NUCLEOTIDE SEQUENCE [LARGE SCALE GENOMIC DNA]</scope>
    <source>
        <strain evidence="2 3">IL3000</strain>
    </source>
</reference>
<organism evidence="2 3">
    <name type="scientific">Trypanosoma congolense (strain IL3000)</name>
    <dbReference type="NCBI Taxonomy" id="1068625"/>
    <lineage>
        <taxon>Eukaryota</taxon>
        <taxon>Discoba</taxon>
        <taxon>Euglenozoa</taxon>
        <taxon>Kinetoplastea</taxon>
        <taxon>Metakinetoplastina</taxon>
        <taxon>Trypanosomatida</taxon>
        <taxon>Trypanosomatidae</taxon>
        <taxon>Trypanosoma</taxon>
        <taxon>Nannomonas</taxon>
    </lineage>
</organism>